<dbReference type="PANTHER" id="PTHR43318">
    <property type="entry name" value="UDP-N-ACETYLGLUCOSAMINE 4,6-DEHYDRATASE"/>
    <property type="match status" value="1"/>
</dbReference>
<dbReference type="CDD" id="cd05237">
    <property type="entry name" value="UDP_invert_4-6DH_SDR_e"/>
    <property type="match status" value="1"/>
</dbReference>
<gene>
    <name evidence="4" type="ORF">E2L08_03895</name>
</gene>
<evidence type="ECO:0000313" key="4">
    <source>
        <dbReference type="EMBL" id="TDL81806.1"/>
    </source>
</evidence>
<dbReference type="PANTHER" id="PTHR43318:SF1">
    <property type="entry name" value="POLYSACCHARIDE BIOSYNTHESIS PROTEIN EPSC-RELATED"/>
    <property type="match status" value="1"/>
</dbReference>
<dbReference type="OrthoDB" id="9803111at2"/>
<dbReference type="Gene3D" id="3.40.50.720">
    <property type="entry name" value="NAD(P)-binding Rossmann-like Domain"/>
    <property type="match status" value="2"/>
</dbReference>
<feature type="transmembrane region" description="Helical" evidence="2">
    <location>
        <begin position="58"/>
        <end position="76"/>
    </location>
</feature>
<name>A0A4R6AJA9_9RHOB</name>
<dbReference type="SUPFAM" id="SSF51735">
    <property type="entry name" value="NAD(P)-binding Rossmann-fold domains"/>
    <property type="match status" value="1"/>
</dbReference>
<dbReference type="Pfam" id="PF02719">
    <property type="entry name" value="Polysacc_synt_2"/>
    <property type="match status" value="1"/>
</dbReference>
<feature type="transmembrane region" description="Helical" evidence="2">
    <location>
        <begin position="21"/>
        <end position="38"/>
    </location>
</feature>
<comment type="caution">
    <text evidence="4">The sequence shown here is derived from an EMBL/GenBank/DDBJ whole genome shotgun (WGS) entry which is preliminary data.</text>
</comment>
<evidence type="ECO:0000259" key="3">
    <source>
        <dbReference type="Pfam" id="PF02719"/>
    </source>
</evidence>
<dbReference type="SUPFAM" id="SSF53335">
    <property type="entry name" value="S-adenosyl-L-methionine-dependent methyltransferases"/>
    <property type="match status" value="1"/>
</dbReference>
<dbReference type="Pfam" id="PF13727">
    <property type="entry name" value="CoA_binding_3"/>
    <property type="match status" value="1"/>
</dbReference>
<evidence type="ECO:0000313" key="5">
    <source>
        <dbReference type="Proteomes" id="UP000295701"/>
    </source>
</evidence>
<feature type="transmembrane region" description="Helical" evidence="2">
    <location>
        <begin position="118"/>
        <end position="145"/>
    </location>
</feature>
<dbReference type="InterPro" id="IPR051203">
    <property type="entry name" value="Polysaccharide_Synthase-Rel"/>
</dbReference>
<dbReference type="Proteomes" id="UP000295701">
    <property type="component" value="Unassembled WGS sequence"/>
</dbReference>
<keyword evidence="2" id="KW-0812">Transmembrane</keyword>
<evidence type="ECO:0000256" key="2">
    <source>
        <dbReference type="SAM" id="Phobius"/>
    </source>
</evidence>
<dbReference type="AlphaFoldDB" id="A0A4R6AJA9"/>
<protein>
    <submittedName>
        <fullName evidence="4">NAD-dependent epimerase/dehydratase family protein</fullName>
    </submittedName>
</protein>
<comment type="similarity">
    <text evidence="1">Belongs to the polysaccharide synthase family.</text>
</comment>
<proteinExistence type="inferred from homology"/>
<feature type="domain" description="Polysaccharide biosynthesis protein CapD-like" evidence="3">
    <location>
        <begin position="290"/>
        <end position="581"/>
    </location>
</feature>
<keyword evidence="2" id="KW-1133">Transmembrane helix</keyword>
<keyword evidence="5" id="KW-1185">Reference proteome</keyword>
<evidence type="ECO:0000256" key="1">
    <source>
        <dbReference type="ARBA" id="ARBA00007430"/>
    </source>
</evidence>
<dbReference type="InterPro" id="IPR036291">
    <property type="entry name" value="NAD(P)-bd_dom_sf"/>
</dbReference>
<sequence length="660" mass="70655">MKRSKSGLAAAIVGLSRPQKRAIILGVDMALAVLAYFVARPIFDMSGADAVFSIEGGLPLLLTVMVVGATSTILQIPSTQLKAYDAKNFGWIGGLAVITALVSWALHEIGTYSPPAGFFFVFGITFFVLSTSSRLVLLEMLFAIYRMRGTRSRVIIYGAGTTGIQLARALGAHERVEPVAFVDDNPALQRLTIAGLPVLRPADIETVVQDRKVKRVLLAMPSLSRAKLSQIARRLETLGLTVQVLPSFSQLVGEEPLVAKLKTLSPAKLMGRQTFDRRAEGVRNLRDKSVLVSGGGGSIGSELCRQVLGCRARRLVIFELSELALYETERALRPLADEAGVELVPVLGSVTEARLVRHVLQTYAIQVVFHAAAYKHVPIVECNPLVGLANNVLGTWTLARESHAAGAERFVLISSDKAVRPTNVMGASKRLAELVVQDLAARSTGTIFSMVRFGNVIGSSGSVIPLFKEQIAQGGPVTVTHRDVTRYFMSVEEAVSLVLVAGSFAAGGEVFVLDMGKPLRIWDIAARLILESDSTVKTADNPDGDIEIVETGLRPGEKLHEELMIGQAHISTQHEKIFCAREARLSEIEVASAIRALREALATGDEAAASAVASRWVEGYAAHRTGTRPAPAPVVAPAEAVMAEATDDDTGPLVVAPTPA</sequence>
<dbReference type="InterPro" id="IPR029063">
    <property type="entry name" value="SAM-dependent_MTases_sf"/>
</dbReference>
<dbReference type="RefSeq" id="WP_133395756.1">
    <property type="nucleotide sequence ID" value="NZ_SNAA01000003.1"/>
</dbReference>
<dbReference type="InterPro" id="IPR003869">
    <property type="entry name" value="Polysac_CapD-like"/>
</dbReference>
<keyword evidence="2" id="KW-0472">Membrane</keyword>
<accession>A0A4R6AJA9</accession>
<feature type="transmembrane region" description="Helical" evidence="2">
    <location>
        <begin position="88"/>
        <end position="106"/>
    </location>
</feature>
<organism evidence="4 5">
    <name type="scientific">Palleronia sediminis</name>
    <dbReference type="NCBI Taxonomy" id="2547833"/>
    <lineage>
        <taxon>Bacteria</taxon>
        <taxon>Pseudomonadati</taxon>
        <taxon>Pseudomonadota</taxon>
        <taxon>Alphaproteobacteria</taxon>
        <taxon>Rhodobacterales</taxon>
        <taxon>Roseobacteraceae</taxon>
        <taxon>Palleronia</taxon>
    </lineage>
</organism>
<dbReference type="EMBL" id="SNAA01000003">
    <property type="protein sequence ID" value="TDL81806.1"/>
    <property type="molecule type" value="Genomic_DNA"/>
</dbReference>
<reference evidence="4 5" key="1">
    <citation type="submission" date="2019-03" db="EMBL/GenBank/DDBJ databases">
        <title>Primorskyibacter sp. SS33 isolated from sediments.</title>
        <authorList>
            <person name="Xunke S."/>
        </authorList>
    </citation>
    <scope>NUCLEOTIDE SEQUENCE [LARGE SCALE GENOMIC DNA]</scope>
    <source>
        <strain evidence="4 5">SS33</strain>
    </source>
</reference>